<protein>
    <submittedName>
        <fullName evidence="1">Uncharacterized protein</fullName>
    </submittedName>
</protein>
<reference evidence="1" key="1">
    <citation type="submission" date="2022-10" db="EMBL/GenBank/DDBJ databases">
        <title>Fusarium specimens isolated from Avocado Roots.</title>
        <authorList>
            <person name="Stajich J."/>
            <person name="Roper C."/>
            <person name="Heimlech-Rivalta G."/>
        </authorList>
    </citation>
    <scope>NUCLEOTIDE SEQUENCE</scope>
    <source>
        <strain evidence="1">CF00143</strain>
    </source>
</reference>
<evidence type="ECO:0000313" key="2">
    <source>
        <dbReference type="Proteomes" id="UP001152130"/>
    </source>
</evidence>
<organism evidence="1 2">
    <name type="scientific">Fusarium irregulare</name>
    <dbReference type="NCBI Taxonomy" id="2494466"/>
    <lineage>
        <taxon>Eukaryota</taxon>
        <taxon>Fungi</taxon>
        <taxon>Dikarya</taxon>
        <taxon>Ascomycota</taxon>
        <taxon>Pezizomycotina</taxon>
        <taxon>Sordariomycetes</taxon>
        <taxon>Hypocreomycetidae</taxon>
        <taxon>Hypocreales</taxon>
        <taxon>Nectriaceae</taxon>
        <taxon>Fusarium</taxon>
        <taxon>Fusarium incarnatum-equiseti species complex</taxon>
    </lineage>
</organism>
<accession>A0A9W8PM45</accession>
<dbReference type="EMBL" id="JAPDHF010000011">
    <property type="protein sequence ID" value="KAJ4011149.1"/>
    <property type="molecule type" value="Genomic_DNA"/>
</dbReference>
<comment type="caution">
    <text evidence="1">The sequence shown here is derived from an EMBL/GenBank/DDBJ whole genome shotgun (WGS) entry which is preliminary data.</text>
</comment>
<dbReference type="AlphaFoldDB" id="A0A9W8PM45"/>
<evidence type="ECO:0000313" key="1">
    <source>
        <dbReference type="EMBL" id="KAJ4011149.1"/>
    </source>
</evidence>
<sequence length="161" mass="18313">MVEFKEPLSAKAYVEEVEKNGLYFIDIGGLHRKVKVEQIPTASNAMTKDHPRELGACWRHVPAEISGQPAPARRHRERLLATSRADRNVSLTVRSAGRRLLDSEKCNSRLLDSEKCNSRLLDSEKCNWLVVYLDSRQLSIDVFIPSRRRAPDSGIRKMTAK</sequence>
<name>A0A9W8PM45_9HYPO</name>
<dbReference type="Proteomes" id="UP001152130">
    <property type="component" value="Unassembled WGS sequence"/>
</dbReference>
<proteinExistence type="predicted"/>
<keyword evidence="2" id="KW-1185">Reference proteome</keyword>
<gene>
    <name evidence="1" type="ORF">NW766_007787</name>
</gene>